<feature type="compositionally biased region" description="Basic and acidic residues" evidence="1">
    <location>
        <begin position="1"/>
        <end position="11"/>
    </location>
</feature>
<comment type="caution">
    <text evidence="2">The sequence shown here is derived from an EMBL/GenBank/DDBJ whole genome shotgun (WGS) entry which is preliminary data.</text>
</comment>
<protein>
    <submittedName>
        <fullName evidence="2">Uncharacterized protein</fullName>
    </submittedName>
</protein>
<gene>
    <name evidence="2" type="ORF">LTR78_002364</name>
</gene>
<organism evidence="2 3">
    <name type="scientific">Recurvomyces mirabilis</name>
    <dbReference type="NCBI Taxonomy" id="574656"/>
    <lineage>
        <taxon>Eukaryota</taxon>
        <taxon>Fungi</taxon>
        <taxon>Dikarya</taxon>
        <taxon>Ascomycota</taxon>
        <taxon>Pezizomycotina</taxon>
        <taxon>Dothideomycetes</taxon>
        <taxon>Dothideomycetidae</taxon>
        <taxon>Mycosphaerellales</taxon>
        <taxon>Teratosphaeriaceae</taxon>
        <taxon>Recurvomyces</taxon>
    </lineage>
</organism>
<dbReference type="Proteomes" id="UP001274830">
    <property type="component" value="Unassembled WGS sequence"/>
</dbReference>
<feature type="region of interest" description="Disordered" evidence="1">
    <location>
        <begin position="107"/>
        <end position="243"/>
    </location>
</feature>
<reference evidence="2" key="1">
    <citation type="submission" date="2023-07" db="EMBL/GenBank/DDBJ databases">
        <title>Black Yeasts Isolated from many extreme environments.</title>
        <authorList>
            <person name="Coleine C."/>
            <person name="Stajich J.E."/>
            <person name="Selbmann L."/>
        </authorList>
    </citation>
    <scope>NUCLEOTIDE SEQUENCE</scope>
    <source>
        <strain evidence="2">CCFEE 5485</strain>
    </source>
</reference>
<feature type="region of interest" description="Disordered" evidence="1">
    <location>
        <begin position="1"/>
        <end position="68"/>
    </location>
</feature>
<evidence type="ECO:0000313" key="2">
    <source>
        <dbReference type="EMBL" id="KAK3677514.1"/>
    </source>
</evidence>
<feature type="compositionally biased region" description="Low complexity" evidence="1">
    <location>
        <begin position="230"/>
        <end position="240"/>
    </location>
</feature>
<keyword evidence="3" id="KW-1185">Reference proteome</keyword>
<sequence length="376" mass="40034">MFATRNHDENAIHQQQTAAASKPLNQGIKGLAPKTPGNRAPKTPFKAAKNDENAAFGKTGGKGKDGGLFGDIKTVKADKSTTFVTPAGPRTRAPLGAKTTNAKANLLQTPALPSATKGSATKPASPRLRRAKVKIHTATSDPLDDDGVPDIEYMPPREVPLADYPEEDWPLDRTFPQFDGNNLTKGVWEEFGPKDKGSDDELSDFEEKCAKAEAGKKKREEQERRPGTVKSKSAASALAKVDGQARQKVVPNFAAPTAAARARMPSMLAGKKTGATSTSGNTRHTVAKAVSNTTLGYSKGRAVSATARAPLSSIHEKPIASGVTKQSSIDKTHMAGGMTFTELLGLREAEEEGEEDQEPLPRIGVDDELADFQLQL</sequence>
<dbReference type="AlphaFoldDB" id="A0AAE0WTE3"/>
<name>A0AAE0WTE3_9PEZI</name>
<feature type="compositionally biased region" description="Basic and acidic residues" evidence="1">
    <location>
        <begin position="187"/>
        <end position="226"/>
    </location>
</feature>
<evidence type="ECO:0000313" key="3">
    <source>
        <dbReference type="Proteomes" id="UP001274830"/>
    </source>
</evidence>
<accession>A0AAE0WTE3</accession>
<feature type="compositionally biased region" description="Acidic residues" evidence="1">
    <location>
        <begin position="349"/>
        <end position="358"/>
    </location>
</feature>
<evidence type="ECO:0000256" key="1">
    <source>
        <dbReference type="SAM" id="MobiDB-lite"/>
    </source>
</evidence>
<dbReference type="EMBL" id="JAUTXT010000006">
    <property type="protein sequence ID" value="KAK3677514.1"/>
    <property type="molecule type" value="Genomic_DNA"/>
</dbReference>
<proteinExistence type="predicted"/>
<feature type="region of interest" description="Disordered" evidence="1">
    <location>
        <begin position="348"/>
        <end position="367"/>
    </location>
</feature>